<sequence>MIKDEEWDTAVTSEEEGISIGFETQGAKQKIRQLQPGPSPGVGPSNADVVNIFMDFIAAQQRRDEILQEELRGLRVSVEASQQPVHRHQGGRHVDFGPSLMSSPDIFGHPSGGVAAVHRKEPKMPVYQNGENIENDLLRFERMAKTWQWPREEWACRLIPLLTGKALEAYTAMDEDMSNCYPDLREALLVKFDISPETHRQGSGPPHHNRGRHRQNHTTG</sequence>
<dbReference type="GeneID" id="117562409"/>
<dbReference type="PANTHER" id="PTHR46888">
    <property type="entry name" value="ZINC KNUCKLE DOMAINCONTAINING PROTEIN-RELATED"/>
    <property type="match status" value="1"/>
</dbReference>
<name>A0A6P8WFP2_GYMAC</name>
<dbReference type="InParanoid" id="A0A6P8WFP2"/>
<feature type="compositionally biased region" description="Basic residues" evidence="1">
    <location>
        <begin position="207"/>
        <end position="220"/>
    </location>
</feature>
<dbReference type="AlphaFoldDB" id="A0A6P8WFP2"/>
<gene>
    <name evidence="3" type="primary">LOC117562409</name>
</gene>
<feature type="region of interest" description="Disordered" evidence="1">
    <location>
        <begin position="196"/>
        <end position="220"/>
    </location>
</feature>
<reference evidence="3" key="1">
    <citation type="submission" date="2025-08" db="UniProtKB">
        <authorList>
            <consortium name="RefSeq"/>
        </authorList>
    </citation>
    <scope>IDENTIFICATION</scope>
</reference>
<dbReference type="OrthoDB" id="6077919at2759"/>
<evidence type="ECO:0000313" key="2">
    <source>
        <dbReference type="Proteomes" id="UP000515161"/>
    </source>
</evidence>
<dbReference type="Proteomes" id="UP000515161">
    <property type="component" value="Unplaced"/>
</dbReference>
<keyword evidence="2" id="KW-1185">Reference proteome</keyword>
<proteinExistence type="predicted"/>
<accession>A0A6P8WFP2</accession>
<dbReference type="PANTHER" id="PTHR46888:SF1">
    <property type="entry name" value="RIBONUCLEASE H"/>
    <property type="match status" value="1"/>
</dbReference>
<evidence type="ECO:0000256" key="1">
    <source>
        <dbReference type="SAM" id="MobiDB-lite"/>
    </source>
</evidence>
<dbReference type="KEGG" id="gacu:117562409"/>
<organism evidence="2 3">
    <name type="scientific">Gymnodraco acuticeps</name>
    <name type="common">Antarctic dragonfish</name>
    <dbReference type="NCBI Taxonomy" id="8218"/>
    <lineage>
        <taxon>Eukaryota</taxon>
        <taxon>Metazoa</taxon>
        <taxon>Chordata</taxon>
        <taxon>Craniata</taxon>
        <taxon>Vertebrata</taxon>
        <taxon>Euteleostomi</taxon>
        <taxon>Actinopterygii</taxon>
        <taxon>Neopterygii</taxon>
        <taxon>Teleostei</taxon>
        <taxon>Neoteleostei</taxon>
        <taxon>Acanthomorphata</taxon>
        <taxon>Eupercaria</taxon>
        <taxon>Perciformes</taxon>
        <taxon>Notothenioidei</taxon>
        <taxon>Bathydraconidae</taxon>
        <taxon>Gymnodraco</taxon>
    </lineage>
</organism>
<dbReference type="RefSeq" id="XP_034096130.1">
    <property type="nucleotide sequence ID" value="XM_034240239.1"/>
</dbReference>
<protein>
    <submittedName>
        <fullName evidence="3">Uncharacterized protein LOC117562409</fullName>
    </submittedName>
</protein>
<evidence type="ECO:0000313" key="3">
    <source>
        <dbReference type="RefSeq" id="XP_034096130.1"/>
    </source>
</evidence>